<organism evidence="1 2">
    <name type="scientific">Mucilaginibacter gotjawali</name>
    <dbReference type="NCBI Taxonomy" id="1550579"/>
    <lineage>
        <taxon>Bacteria</taxon>
        <taxon>Pseudomonadati</taxon>
        <taxon>Bacteroidota</taxon>
        <taxon>Sphingobacteriia</taxon>
        <taxon>Sphingobacteriales</taxon>
        <taxon>Sphingobacteriaceae</taxon>
        <taxon>Mucilaginibacter</taxon>
    </lineage>
</organism>
<evidence type="ECO:0000313" key="1">
    <source>
        <dbReference type="EMBL" id="BAU53901.1"/>
    </source>
</evidence>
<proteinExistence type="predicted"/>
<dbReference type="Pfam" id="PF04187">
    <property type="entry name" value="Cofac_haem_bdg"/>
    <property type="match status" value="1"/>
</dbReference>
<dbReference type="AlphaFoldDB" id="A0A0X8X158"/>
<dbReference type="SUPFAM" id="SSF159501">
    <property type="entry name" value="EreA/ChaN-like"/>
    <property type="match status" value="1"/>
</dbReference>
<keyword evidence="2" id="KW-1185">Reference proteome</keyword>
<gene>
    <name evidence="1" type="ORF">MgSA37_02072</name>
</gene>
<name>A0A0X8X158_9SPHI</name>
<accession>A0A0X8X158</accession>
<dbReference type="Gene3D" id="3.40.50.11550">
    <property type="match status" value="1"/>
</dbReference>
<reference evidence="1 2" key="1">
    <citation type="submission" date="2015-12" db="EMBL/GenBank/DDBJ databases">
        <title>Genome sequence of Mucilaginibacter gotjawali.</title>
        <authorList>
            <person name="Lee J.S."/>
            <person name="Lee K.C."/>
            <person name="Kim K.K."/>
            <person name="Lee B.W."/>
        </authorList>
    </citation>
    <scope>NUCLEOTIDE SEQUENCE [LARGE SCALE GENOMIC DNA]</scope>
    <source>
        <strain evidence="1 2">SA3-7</strain>
    </source>
</reference>
<dbReference type="CDD" id="cd14727">
    <property type="entry name" value="ChanN-like"/>
    <property type="match status" value="1"/>
</dbReference>
<dbReference type="Proteomes" id="UP000218263">
    <property type="component" value="Chromosome"/>
</dbReference>
<dbReference type="InterPro" id="IPR007314">
    <property type="entry name" value="Cofac_haem-bd_dom"/>
</dbReference>
<dbReference type="RefSeq" id="WP_096351639.1">
    <property type="nucleotide sequence ID" value="NZ_AP017313.1"/>
</dbReference>
<protein>
    <submittedName>
        <fullName evidence="1">Uncharacterized protein</fullName>
    </submittedName>
</protein>
<dbReference type="InterPro" id="IPR016773">
    <property type="entry name" value="Fe3_uptake_reg_CjrA_prd"/>
</dbReference>
<dbReference type="PIRSF" id="PIRSF020419">
    <property type="entry name" value="Fe_uptake_reg_CjrA_prd"/>
    <property type="match status" value="1"/>
</dbReference>
<sequence length="292" mass="33358">MKLYTVLFLIAFPLCVFSQDSLSSHYKIYSVAKQKIVPSDDITDAMLNADVLYFGEQHNDSTGHFLEYSVFKKLSQKYPDRTALSMEMFETDCQNVLNEYLNGLIREKNFISEARAWHNYKDYRPLIEWAKTNKIAVVAANAPNRYVNMTNRMGLLSLEQLNSIGKSYLPPLPIDTATGPYYDNFLQIMGGHAALGGMQMYQAQNLWDATMAWSIARFIKSHKGYKILQLNGSFHSEEKLGTAAQLKKYAPKVRILNIATFDDENFDNPDWKKLSKSGDFIIVTDPKVPKTF</sequence>
<dbReference type="KEGG" id="mgot:MgSA37_02072"/>
<dbReference type="EMBL" id="AP017313">
    <property type="protein sequence ID" value="BAU53901.1"/>
    <property type="molecule type" value="Genomic_DNA"/>
</dbReference>
<evidence type="ECO:0000313" key="2">
    <source>
        <dbReference type="Proteomes" id="UP000218263"/>
    </source>
</evidence>
<dbReference type="OrthoDB" id="1680202at2"/>